<evidence type="ECO:0000256" key="1">
    <source>
        <dbReference type="ARBA" id="ARBA00003088"/>
    </source>
</evidence>
<evidence type="ECO:0000313" key="8">
    <source>
        <dbReference type="EMBL" id="RZD17168.1"/>
    </source>
</evidence>
<dbReference type="GO" id="GO:0003723">
    <property type="term" value="F:RNA binding"/>
    <property type="evidence" value="ECO:0007669"/>
    <property type="project" value="UniProtKB-KW"/>
</dbReference>
<dbReference type="InterPro" id="IPR010173">
    <property type="entry name" value="CRISPR-assoc_Csm5"/>
</dbReference>
<keyword evidence="4" id="KW-0694">RNA-binding</keyword>
<dbReference type="InterPro" id="IPR005537">
    <property type="entry name" value="RAMP_III_fam"/>
</dbReference>
<comment type="function">
    <text evidence="1">This subunit might be involved in maturation of a crRNA intermediate to its mature form.</text>
</comment>
<evidence type="ECO:0000256" key="2">
    <source>
        <dbReference type="ARBA" id="ARBA00006680"/>
    </source>
</evidence>
<evidence type="ECO:0000256" key="3">
    <source>
        <dbReference type="ARBA" id="ARBA00016113"/>
    </source>
</evidence>
<sequence>MNFKVKITTLTSLFIGNGESYYPTDYFIDEKGKTLNFINKSDYMDKIYGGFYYRALLSLTSSGTFDFKQLMNIYSQSCTDFVEYKIPIDDSDADAPESAFNYLDKNIKEPFRAPVDCFIRGGLDKQPYIPGSSFKGALKNAFQSYMLDNNENTAANIKKELLEVERSFSRETDLKKKETRTINEKIKIVDKYIKENITGSFESDIFRLINVSDFKLSAGDTQNNNLNYIKIIRPNNLNKSGNVTHMPVLLESISKNTSFEGEIYIDDQFIKSNFADRMPLLFNIGIPKEKPENTLKELLMKAIQKFGSQIYDIESKRFKYAENFKFELDKNKNILKLGRLGGGGSKSLDKIREITIQKNGKIITNKAAYQSSLWINENKEPIGWIEVEFL</sequence>
<evidence type="ECO:0000256" key="5">
    <source>
        <dbReference type="ARBA" id="ARBA00023118"/>
    </source>
</evidence>
<dbReference type="Pfam" id="PF03787">
    <property type="entry name" value="RAMPs"/>
    <property type="match status" value="1"/>
</dbReference>
<dbReference type="NCBIfam" id="TIGR01899">
    <property type="entry name" value="cas_TM1807_csm5"/>
    <property type="match status" value="1"/>
</dbReference>
<organism evidence="8 9">
    <name type="scientific">Acididesulfobacter guangdongensis</name>
    <dbReference type="NCBI Taxonomy" id="2597225"/>
    <lineage>
        <taxon>Bacteria</taxon>
        <taxon>Deltaproteobacteria</taxon>
        <taxon>Candidatus Acidulodesulfobacterales</taxon>
        <taxon>Candidatus Acididesulfobacter</taxon>
    </lineage>
</organism>
<accession>A0A519BIS0</accession>
<dbReference type="PANTHER" id="PTHR38007">
    <property type="entry name" value="CRISPR SYSTEM CMS PROTEIN CSM5"/>
    <property type="match status" value="1"/>
</dbReference>
<dbReference type="GO" id="GO:0051607">
    <property type="term" value="P:defense response to virus"/>
    <property type="evidence" value="ECO:0007669"/>
    <property type="project" value="UniProtKB-KW"/>
</dbReference>
<reference evidence="8 9" key="1">
    <citation type="journal article" date="2019" name="ISME J.">
        <title>Insights into ecological role of a new deltaproteobacterial order Candidatus Acidulodesulfobacterales by metagenomics and metatranscriptomics.</title>
        <authorList>
            <person name="Tan S."/>
            <person name="Liu J."/>
            <person name="Fang Y."/>
            <person name="Hedlund B.P."/>
            <person name="Lian Z.H."/>
            <person name="Huang L.Y."/>
            <person name="Li J.T."/>
            <person name="Huang L.N."/>
            <person name="Li W.J."/>
            <person name="Jiang H.C."/>
            <person name="Dong H.L."/>
            <person name="Shu W.S."/>
        </authorList>
    </citation>
    <scope>NUCLEOTIDE SEQUENCE [LARGE SCALE GENOMIC DNA]</scope>
    <source>
        <strain evidence="8">AP2</strain>
    </source>
</reference>
<dbReference type="Proteomes" id="UP000316562">
    <property type="component" value="Unassembled WGS sequence"/>
</dbReference>
<evidence type="ECO:0000259" key="7">
    <source>
        <dbReference type="Pfam" id="PF03787"/>
    </source>
</evidence>
<keyword evidence="5" id="KW-0051">Antiviral defense</keyword>
<comment type="similarity">
    <text evidence="2">Belongs to the CRISPR-associated Csm5 family.</text>
</comment>
<feature type="domain" description="CRISPR type III-associated protein" evidence="7">
    <location>
        <begin position="6"/>
        <end position="344"/>
    </location>
</feature>
<protein>
    <recommendedName>
        <fullName evidence="3">CRISPR system Cms protein Csm5</fullName>
    </recommendedName>
    <alternativeName>
        <fullName evidence="6">CRISPR type III A-associated protein Csm5</fullName>
    </alternativeName>
</protein>
<dbReference type="AlphaFoldDB" id="A0A519BIS0"/>
<gene>
    <name evidence="8" type="primary">csm5</name>
    <name evidence="8" type="ORF">EVJ46_02765</name>
</gene>
<comment type="caution">
    <text evidence="8">The sequence shown here is derived from an EMBL/GenBank/DDBJ whole genome shotgun (WGS) entry which is preliminary data.</text>
</comment>
<evidence type="ECO:0000256" key="4">
    <source>
        <dbReference type="ARBA" id="ARBA00022884"/>
    </source>
</evidence>
<dbReference type="EMBL" id="SGBC01000001">
    <property type="protein sequence ID" value="RZD17168.1"/>
    <property type="molecule type" value="Genomic_DNA"/>
</dbReference>
<evidence type="ECO:0000256" key="6">
    <source>
        <dbReference type="ARBA" id="ARBA00031720"/>
    </source>
</evidence>
<dbReference type="PANTHER" id="PTHR38007:SF1">
    <property type="entry name" value="CRISPR SYSTEM CMS PROTEIN CSM5"/>
    <property type="match status" value="1"/>
</dbReference>
<evidence type="ECO:0000313" key="9">
    <source>
        <dbReference type="Proteomes" id="UP000316562"/>
    </source>
</evidence>
<name>A0A519BIS0_ACIG2</name>
<proteinExistence type="inferred from homology"/>